<comment type="cofactor">
    <cofactor evidence="1">
        <name>Zn(2+)</name>
        <dbReference type="ChEBI" id="CHEBI:29105"/>
    </cofactor>
</comment>
<dbReference type="STRING" id="720554.Clocl_1121"/>
<keyword evidence="4 14" id="KW-0645">Protease</keyword>
<keyword evidence="8" id="KW-0862">Zinc</keyword>
<dbReference type="HOGENOM" id="CLU_037123_0_1_9"/>
<evidence type="ECO:0000256" key="3">
    <source>
        <dbReference type="ARBA" id="ARBA00007931"/>
    </source>
</evidence>
<dbReference type="Proteomes" id="UP000005435">
    <property type="component" value="Chromosome"/>
</dbReference>
<evidence type="ECO:0000256" key="10">
    <source>
        <dbReference type="ARBA" id="ARBA00023049"/>
    </source>
</evidence>
<proteinExistence type="inferred from homology"/>
<reference evidence="14 15" key="2">
    <citation type="journal article" date="2012" name="Stand. Genomic Sci.">
        <title>Complete Genome Sequence of Clostridium clariflavum DSM 19732.</title>
        <authorList>
            <person name="Izquierdo J.A."/>
            <person name="Goodwin L."/>
            <person name="Davenport K.W."/>
            <person name="Teshima H."/>
            <person name="Bruce D."/>
            <person name="Detter C."/>
            <person name="Tapia R."/>
            <person name="Han S."/>
            <person name="Land M."/>
            <person name="Hauser L."/>
            <person name="Jeffries C.D."/>
            <person name="Han J."/>
            <person name="Pitluck S."/>
            <person name="Nolan M."/>
            <person name="Chen A."/>
            <person name="Huntemann M."/>
            <person name="Mavromatis K."/>
            <person name="Mikhailova N."/>
            <person name="Liolios K."/>
            <person name="Woyke T."/>
            <person name="Lynd L.R."/>
        </authorList>
    </citation>
    <scope>NUCLEOTIDE SEQUENCE [LARGE SCALE GENOMIC DNA]</scope>
    <source>
        <strain evidence="15">DSM 19732 / NBRC 101661 / EBR45</strain>
    </source>
</reference>
<evidence type="ECO:0000256" key="12">
    <source>
        <dbReference type="SAM" id="Phobius"/>
    </source>
</evidence>
<evidence type="ECO:0000256" key="11">
    <source>
        <dbReference type="ARBA" id="ARBA00023136"/>
    </source>
</evidence>
<evidence type="ECO:0000256" key="7">
    <source>
        <dbReference type="ARBA" id="ARBA00022801"/>
    </source>
</evidence>
<dbReference type="AlphaFoldDB" id="G8LY65"/>
<dbReference type="GO" id="GO:0008237">
    <property type="term" value="F:metallopeptidase activity"/>
    <property type="evidence" value="ECO:0007669"/>
    <property type="project" value="UniProtKB-KW"/>
</dbReference>
<dbReference type="EMBL" id="CP003065">
    <property type="protein sequence ID" value="AEV67796.1"/>
    <property type="molecule type" value="Genomic_DNA"/>
</dbReference>
<evidence type="ECO:0000259" key="13">
    <source>
        <dbReference type="Pfam" id="PF02163"/>
    </source>
</evidence>
<keyword evidence="9 12" id="KW-1133">Transmembrane helix</keyword>
<evidence type="ECO:0000313" key="15">
    <source>
        <dbReference type="Proteomes" id="UP000005435"/>
    </source>
</evidence>
<feature type="transmembrane region" description="Helical" evidence="12">
    <location>
        <begin position="91"/>
        <end position="113"/>
    </location>
</feature>
<dbReference type="GO" id="GO:0046872">
    <property type="term" value="F:metal ion binding"/>
    <property type="evidence" value="ECO:0007669"/>
    <property type="project" value="UniProtKB-KW"/>
</dbReference>
<accession>G8LY65</accession>
<dbReference type="PANTHER" id="PTHR39188:SF3">
    <property type="entry name" value="STAGE IV SPORULATION PROTEIN FB"/>
    <property type="match status" value="1"/>
</dbReference>
<dbReference type="KEGG" id="ccl:Clocl_1121"/>
<dbReference type="InterPro" id="IPR008915">
    <property type="entry name" value="Peptidase_M50"/>
</dbReference>
<keyword evidence="6" id="KW-0479">Metal-binding</keyword>
<dbReference type="eggNOG" id="COG1994">
    <property type="taxonomic scope" value="Bacteria"/>
</dbReference>
<dbReference type="GO" id="GO:0006508">
    <property type="term" value="P:proteolysis"/>
    <property type="evidence" value="ECO:0007669"/>
    <property type="project" value="UniProtKB-KW"/>
</dbReference>
<dbReference type="Pfam" id="PF02163">
    <property type="entry name" value="Peptidase_M50"/>
    <property type="match status" value="1"/>
</dbReference>
<evidence type="ECO:0000256" key="2">
    <source>
        <dbReference type="ARBA" id="ARBA00004141"/>
    </source>
</evidence>
<evidence type="ECO:0000313" key="14">
    <source>
        <dbReference type="EMBL" id="AEV67796.1"/>
    </source>
</evidence>
<reference evidence="15" key="1">
    <citation type="submission" date="2011-12" db="EMBL/GenBank/DDBJ databases">
        <title>Complete sequence of Clostridium clariflavum DSM 19732.</title>
        <authorList>
            <consortium name="US DOE Joint Genome Institute"/>
            <person name="Lucas S."/>
            <person name="Han J."/>
            <person name="Lapidus A."/>
            <person name="Cheng J.-F."/>
            <person name="Goodwin L."/>
            <person name="Pitluck S."/>
            <person name="Peters L."/>
            <person name="Teshima H."/>
            <person name="Detter J.C."/>
            <person name="Han C."/>
            <person name="Tapia R."/>
            <person name="Land M."/>
            <person name="Hauser L."/>
            <person name="Kyrpides N."/>
            <person name="Ivanova N."/>
            <person name="Pagani I."/>
            <person name="Kitzmiller T."/>
            <person name="Lynd L."/>
            <person name="Izquierdo J."/>
            <person name="Woyke T."/>
        </authorList>
    </citation>
    <scope>NUCLEOTIDE SEQUENCE [LARGE SCALE GENOMIC DNA]</scope>
    <source>
        <strain evidence="15">DSM 19732 / NBRC 101661 / EBR45</strain>
    </source>
</reference>
<dbReference type="PANTHER" id="PTHR39188">
    <property type="entry name" value="MEMBRANE-ASSOCIATED ZINC METALLOPROTEASE M50B"/>
    <property type="match status" value="1"/>
</dbReference>
<feature type="transmembrane region" description="Helical" evidence="12">
    <location>
        <begin position="60"/>
        <end position="85"/>
    </location>
</feature>
<keyword evidence="7" id="KW-0378">Hydrolase</keyword>
<name>G8LY65_ACECE</name>
<evidence type="ECO:0000256" key="8">
    <source>
        <dbReference type="ARBA" id="ARBA00022833"/>
    </source>
</evidence>
<comment type="subcellular location">
    <subcellularLocation>
        <location evidence="2">Membrane</location>
        <topology evidence="2">Multi-pass membrane protein</topology>
    </subcellularLocation>
</comment>
<protein>
    <submittedName>
        <fullName evidence="14">Zn-dependent protease</fullName>
    </submittedName>
</protein>
<gene>
    <name evidence="14" type="ordered locus">Clocl_1121</name>
</gene>
<dbReference type="GO" id="GO:0016020">
    <property type="term" value="C:membrane"/>
    <property type="evidence" value="ECO:0007669"/>
    <property type="project" value="UniProtKB-SubCell"/>
</dbReference>
<keyword evidence="10" id="KW-0482">Metalloprotease</keyword>
<keyword evidence="11 12" id="KW-0472">Membrane</keyword>
<feature type="transmembrane region" description="Helical" evidence="12">
    <location>
        <begin position="36"/>
        <end position="53"/>
    </location>
</feature>
<keyword evidence="15" id="KW-1185">Reference proteome</keyword>
<evidence type="ECO:0000256" key="1">
    <source>
        <dbReference type="ARBA" id="ARBA00001947"/>
    </source>
</evidence>
<feature type="transmembrane region" description="Helical" evidence="12">
    <location>
        <begin position="12"/>
        <end position="30"/>
    </location>
</feature>
<sequence>MYFIDYHNKYLSTFAAIVIHEISHILVSIAQGRKLYCIRIFIIGINAIFYKDYYKDTNFFLINIAGPISNILISLICVLLSTYYLPKSDNMRFFILTNVFLALFNLLPVLPLDGGRIFRDILISKVGLFKAHKYSRSMSRGLGLLIILTGIIQLHDSMYNFSLLFLGGYIFYCLKYDESEVYFMNIKNLVYKRSRFLKKGVYPGRELVVIKSMRLGDVVKNMDFDRIHIIYVLDENMRLVKVFTEQEIIDSMEKFNGEISFEELINLTK</sequence>
<evidence type="ECO:0000256" key="4">
    <source>
        <dbReference type="ARBA" id="ARBA00022670"/>
    </source>
</evidence>
<keyword evidence="5 12" id="KW-0812">Transmembrane</keyword>
<feature type="domain" description="Peptidase M50" evidence="13">
    <location>
        <begin position="91"/>
        <end position="129"/>
    </location>
</feature>
<organism evidence="14 15">
    <name type="scientific">Acetivibrio clariflavus (strain DSM 19732 / NBRC 101661 / EBR45)</name>
    <name type="common">Clostridium clariflavum</name>
    <dbReference type="NCBI Taxonomy" id="720554"/>
    <lineage>
        <taxon>Bacteria</taxon>
        <taxon>Bacillati</taxon>
        <taxon>Bacillota</taxon>
        <taxon>Clostridia</taxon>
        <taxon>Eubacteriales</taxon>
        <taxon>Oscillospiraceae</taxon>
        <taxon>Acetivibrio</taxon>
    </lineage>
</organism>
<evidence type="ECO:0000256" key="9">
    <source>
        <dbReference type="ARBA" id="ARBA00022989"/>
    </source>
</evidence>
<comment type="similarity">
    <text evidence="3">Belongs to the peptidase M50B family.</text>
</comment>
<evidence type="ECO:0000256" key="6">
    <source>
        <dbReference type="ARBA" id="ARBA00022723"/>
    </source>
</evidence>
<evidence type="ECO:0000256" key="5">
    <source>
        <dbReference type="ARBA" id="ARBA00022692"/>
    </source>
</evidence>